<evidence type="ECO:0000313" key="3">
    <source>
        <dbReference type="Proteomes" id="UP000562045"/>
    </source>
</evidence>
<name>A0A7Z0CR04_9ACTN</name>
<proteinExistence type="predicted"/>
<protein>
    <submittedName>
        <fullName evidence="2">Uncharacterized protein</fullName>
    </submittedName>
</protein>
<organism evidence="2 3">
    <name type="scientific">Nocardioides aromaticivorans</name>
    <dbReference type="NCBI Taxonomy" id="200618"/>
    <lineage>
        <taxon>Bacteria</taxon>
        <taxon>Bacillati</taxon>
        <taxon>Actinomycetota</taxon>
        <taxon>Actinomycetes</taxon>
        <taxon>Propionibacteriales</taxon>
        <taxon>Nocardioidaceae</taxon>
        <taxon>Nocardioides</taxon>
    </lineage>
</organism>
<dbReference type="AlphaFoldDB" id="A0A7Z0CR04"/>
<dbReference type="Proteomes" id="UP000562045">
    <property type="component" value="Unassembled WGS sequence"/>
</dbReference>
<gene>
    <name evidence="2" type="ORF">BJ993_005084</name>
</gene>
<comment type="caution">
    <text evidence="2">The sequence shown here is derived from an EMBL/GenBank/DDBJ whole genome shotgun (WGS) entry which is preliminary data.</text>
</comment>
<accession>A0A7Z0CR04</accession>
<feature type="region of interest" description="Disordered" evidence="1">
    <location>
        <begin position="65"/>
        <end position="90"/>
    </location>
</feature>
<reference evidence="2 3" key="1">
    <citation type="submission" date="2020-07" db="EMBL/GenBank/DDBJ databases">
        <title>Sequencing the genomes of 1000 actinobacteria strains.</title>
        <authorList>
            <person name="Klenk H.-P."/>
        </authorList>
    </citation>
    <scope>NUCLEOTIDE SEQUENCE [LARGE SCALE GENOMIC DNA]</scope>
    <source>
        <strain evidence="2 3">DSM 15131</strain>
    </source>
</reference>
<dbReference type="RefSeq" id="WP_179652949.1">
    <property type="nucleotide sequence ID" value="NZ_JACBZM010000002.1"/>
</dbReference>
<sequence>MFTSEQIDRLIERTDADRVRLGHLTGRTWEIAFEQLDAANKGIVIPDAASPASAPLQAVALNQLASGPSRWMPPDAPGQAGPRPGPAADR</sequence>
<evidence type="ECO:0000256" key="1">
    <source>
        <dbReference type="SAM" id="MobiDB-lite"/>
    </source>
</evidence>
<evidence type="ECO:0000313" key="2">
    <source>
        <dbReference type="EMBL" id="NYI47938.1"/>
    </source>
</evidence>
<dbReference type="EMBL" id="JACBZM010000002">
    <property type="protein sequence ID" value="NYI47938.1"/>
    <property type="molecule type" value="Genomic_DNA"/>
</dbReference>